<protein>
    <recommendedName>
        <fullName evidence="4">Glycosyltransferase RgtA/B/C/D-like domain-containing protein</fullName>
    </recommendedName>
</protein>
<name>A0ABR9IW60_RHIVS</name>
<keyword evidence="1" id="KW-1133">Transmembrane helix</keyword>
<accession>A0ABR9IW60</accession>
<sequence>MPFFLVVIWAWEKVAGDGEVALRVMNLLWLIPGLYVFANGRVDRLLIAATSAFLWYYIDEARPYGMQIGASLMVFGLLDRAVVAASDRSAEGPLLRRYQVWLLAFGLIALAGSSLLGAIWAAAAVGAAACAVPWRVRRLAISHIIGPSVLLVVVLAPLGLYYLWTVLGGAGGTKVATTDVRTLLFSAYELLGFAGLGPGRTDLRAGEGAIVSSYLVALASYAILVAAVTLAGVIQAVRDIPPRTLAACAIAFTAAAALILIAGYILHWRVVGRHLAPAIAVVLALQATGATLLWRRPVGKLVVLGFLMMALASGASIRFAPRHAKDDYRAAATVVRSALTGGDRVWWSADALGALVYHVPLGKGCGSALYVSEPRPGFASALEAPTLVVTSKPDIYDPEGALAAFLSDQHFQVTETFQAFQVWRRASSTVSLPCG</sequence>
<evidence type="ECO:0000313" key="3">
    <source>
        <dbReference type="Proteomes" id="UP000620262"/>
    </source>
</evidence>
<feature type="transmembrane region" description="Helical" evidence="1">
    <location>
        <begin position="64"/>
        <end position="83"/>
    </location>
</feature>
<keyword evidence="3" id="KW-1185">Reference proteome</keyword>
<dbReference type="EMBL" id="JADBEC010000002">
    <property type="protein sequence ID" value="MBE1507340.1"/>
    <property type="molecule type" value="Genomic_DNA"/>
</dbReference>
<feature type="transmembrane region" description="Helical" evidence="1">
    <location>
        <begin position="301"/>
        <end position="320"/>
    </location>
</feature>
<comment type="caution">
    <text evidence="2">The sequence shown here is derived from an EMBL/GenBank/DDBJ whole genome shotgun (WGS) entry which is preliminary data.</text>
</comment>
<evidence type="ECO:0000256" key="1">
    <source>
        <dbReference type="SAM" id="Phobius"/>
    </source>
</evidence>
<feature type="transmembrane region" description="Helical" evidence="1">
    <location>
        <begin position="274"/>
        <end position="294"/>
    </location>
</feature>
<gene>
    <name evidence="2" type="ORF">H4W29_004585</name>
</gene>
<organism evidence="2 3">
    <name type="scientific">Rhizobium viscosum</name>
    <name type="common">Arthrobacter viscosus</name>
    <dbReference type="NCBI Taxonomy" id="1673"/>
    <lineage>
        <taxon>Bacteria</taxon>
        <taxon>Pseudomonadati</taxon>
        <taxon>Pseudomonadota</taxon>
        <taxon>Alphaproteobacteria</taxon>
        <taxon>Hyphomicrobiales</taxon>
        <taxon>Rhizobiaceae</taxon>
        <taxon>Rhizobium/Agrobacterium group</taxon>
        <taxon>Rhizobium</taxon>
    </lineage>
</organism>
<feature type="transmembrane region" description="Helical" evidence="1">
    <location>
        <begin position="95"/>
        <end position="112"/>
    </location>
</feature>
<feature type="transmembrane region" description="Helical" evidence="1">
    <location>
        <begin position="245"/>
        <end position="268"/>
    </location>
</feature>
<feature type="transmembrane region" description="Helical" evidence="1">
    <location>
        <begin position="20"/>
        <end position="37"/>
    </location>
</feature>
<dbReference type="RefSeq" id="WP_192731087.1">
    <property type="nucleotide sequence ID" value="NZ_BAAAVL010000012.1"/>
</dbReference>
<proteinExistence type="predicted"/>
<keyword evidence="1" id="KW-0472">Membrane</keyword>
<reference evidence="2 3" key="1">
    <citation type="submission" date="2020-10" db="EMBL/GenBank/DDBJ databases">
        <title>Sequencing the genomes of 1000 actinobacteria strains.</title>
        <authorList>
            <person name="Klenk H.-P."/>
        </authorList>
    </citation>
    <scope>NUCLEOTIDE SEQUENCE [LARGE SCALE GENOMIC DNA]</scope>
    <source>
        <strain evidence="2 3">DSM 7307</strain>
    </source>
</reference>
<evidence type="ECO:0000313" key="2">
    <source>
        <dbReference type="EMBL" id="MBE1507340.1"/>
    </source>
</evidence>
<dbReference type="Proteomes" id="UP000620262">
    <property type="component" value="Unassembled WGS sequence"/>
</dbReference>
<feature type="transmembrane region" description="Helical" evidence="1">
    <location>
        <begin position="143"/>
        <end position="164"/>
    </location>
</feature>
<feature type="transmembrane region" description="Helical" evidence="1">
    <location>
        <begin position="211"/>
        <end position="233"/>
    </location>
</feature>
<evidence type="ECO:0008006" key="4">
    <source>
        <dbReference type="Google" id="ProtNLM"/>
    </source>
</evidence>
<keyword evidence="1" id="KW-0812">Transmembrane</keyword>